<evidence type="ECO:0000313" key="12">
    <source>
        <dbReference type="EMBL" id="KAF7990660.1"/>
    </source>
</evidence>
<evidence type="ECO:0000256" key="2">
    <source>
        <dbReference type="ARBA" id="ARBA00004127"/>
    </source>
</evidence>
<keyword evidence="5 10" id="KW-0812">Transmembrane</keyword>
<evidence type="ECO:0000256" key="5">
    <source>
        <dbReference type="ARBA" id="ARBA00022692"/>
    </source>
</evidence>
<evidence type="ECO:0000256" key="6">
    <source>
        <dbReference type="ARBA" id="ARBA00022989"/>
    </source>
</evidence>
<evidence type="ECO:0000256" key="1">
    <source>
        <dbReference type="ARBA" id="ARBA00001350"/>
    </source>
</evidence>
<dbReference type="PANTHER" id="PTHR13325">
    <property type="entry name" value="PROTEASE M50 MEMBRANE-BOUND TRANSCRIPTION FACTOR SITE 2 PROTEASE"/>
    <property type="match status" value="1"/>
</dbReference>
<proteinExistence type="predicted"/>
<dbReference type="PANTHER" id="PTHR13325:SF3">
    <property type="entry name" value="MEMBRANE-BOUND TRANSCRIPTION FACTOR SITE-2 PROTEASE"/>
    <property type="match status" value="1"/>
</dbReference>
<evidence type="ECO:0000259" key="11">
    <source>
        <dbReference type="Pfam" id="PF02163"/>
    </source>
</evidence>
<keyword evidence="6 10" id="KW-1133">Transmembrane helix</keyword>
<evidence type="ECO:0000256" key="3">
    <source>
        <dbReference type="ARBA" id="ARBA00012347"/>
    </source>
</evidence>
<reference evidence="12 13" key="1">
    <citation type="submission" date="2020-08" db="EMBL/GenBank/DDBJ databases">
        <title>Aphidius gifuensis genome sequencing and assembly.</title>
        <authorList>
            <person name="Du Z."/>
        </authorList>
    </citation>
    <scope>NUCLEOTIDE SEQUENCE [LARGE SCALE GENOMIC DNA]</scope>
    <source>
        <strain evidence="12">YNYX2018</strain>
        <tissue evidence="12">Adults</tissue>
    </source>
</reference>
<keyword evidence="7 10" id="KW-0472">Membrane</keyword>
<accession>A0A834XP05</accession>
<evidence type="ECO:0000256" key="8">
    <source>
        <dbReference type="ARBA" id="ARBA00032658"/>
    </source>
</evidence>
<feature type="transmembrane region" description="Helical" evidence="10">
    <location>
        <begin position="465"/>
        <end position="485"/>
    </location>
</feature>
<comment type="subcellular location">
    <subcellularLocation>
        <location evidence="2">Endomembrane system</location>
        <topology evidence="2">Multi-pass membrane protein</topology>
    </subcellularLocation>
</comment>
<feature type="transmembrane region" description="Helical" evidence="10">
    <location>
        <begin position="156"/>
        <end position="174"/>
    </location>
</feature>
<dbReference type="EC" id="3.4.24.85" evidence="3"/>
<dbReference type="GO" id="GO:0016020">
    <property type="term" value="C:membrane"/>
    <property type="evidence" value="ECO:0007669"/>
    <property type="project" value="InterPro"/>
</dbReference>
<dbReference type="GO" id="GO:1905897">
    <property type="term" value="P:regulation of response to endoplasmic reticulum stress"/>
    <property type="evidence" value="ECO:0007669"/>
    <property type="project" value="TreeGrafter"/>
</dbReference>
<dbReference type="GO" id="GO:0031293">
    <property type="term" value="P:membrane protein intracellular domain proteolysis"/>
    <property type="evidence" value="ECO:0007669"/>
    <property type="project" value="TreeGrafter"/>
</dbReference>
<dbReference type="GO" id="GO:0005737">
    <property type="term" value="C:cytoplasm"/>
    <property type="evidence" value="ECO:0007669"/>
    <property type="project" value="TreeGrafter"/>
</dbReference>
<sequence>MDGINILTVAGILHCFFFFFNTIFTTCSLYPYHIFLKFTGLEIQVFRVKWFTTSFNRLFIKWGKCRSRLLKLWFNTGVIVTIILFPMALLIMLRMLFMNVFKTEKSETSEWVLTPVVPGVNVPFADIKYYVITLILCSLIHEFGHALAASREDLQVYGVGFLLVFIIPIAYVSLNSEQLSQLPTMKQLRILCAGLWHNIILAVISFLIFFSSSLLLAPLYSVDSGIIVKSIHPKSPLLGSTGLYVHDSIYKVNECQVDNINDWYYCLLDTIKHVTPGYCVDELIVQEHDRSIPDLKKQKNAANCCKTDDESHGYLCFEYVENLSKLILNSCLPARTIIEKSYDQCQSSFSCLKQDTCCVRPVLGNNKTKVVQIKRRIGKDILYIGDPADIYKTVIVSNWVPKFKLIGSELPEFITTLSKYITVLSAGQAIINVIPCFWFDGQYILIIFFHKLLGSRSHPKTRQTLSFIITCIGTCILLINLMYAFRKKF</sequence>
<evidence type="ECO:0000256" key="4">
    <source>
        <dbReference type="ARBA" id="ARBA00014400"/>
    </source>
</evidence>
<feature type="transmembrane region" description="Helical" evidence="10">
    <location>
        <begin position="127"/>
        <end position="144"/>
    </location>
</feature>
<dbReference type="Proteomes" id="UP000639338">
    <property type="component" value="Unassembled WGS sequence"/>
</dbReference>
<evidence type="ECO:0000256" key="7">
    <source>
        <dbReference type="ARBA" id="ARBA00023136"/>
    </source>
</evidence>
<keyword evidence="13" id="KW-1185">Reference proteome</keyword>
<dbReference type="GO" id="GO:0004222">
    <property type="term" value="F:metalloendopeptidase activity"/>
    <property type="evidence" value="ECO:0007669"/>
    <property type="project" value="InterPro"/>
</dbReference>
<dbReference type="GO" id="GO:0012505">
    <property type="term" value="C:endomembrane system"/>
    <property type="evidence" value="ECO:0007669"/>
    <property type="project" value="UniProtKB-SubCell"/>
</dbReference>
<gene>
    <name evidence="12" type="ORF">HCN44_000465</name>
</gene>
<dbReference type="EMBL" id="JACMRX010000004">
    <property type="protein sequence ID" value="KAF7990660.1"/>
    <property type="molecule type" value="Genomic_DNA"/>
</dbReference>
<feature type="transmembrane region" description="Helical" evidence="10">
    <location>
        <begin position="6"/>
        <end position="30"/>
    </location>
</feature>
<evidence type="ECO:0000313" key="13">
    <source>
        <dbReference type="Proteomes" id="UP000639338"/>
    </source>
</evidence>
<evidence type="ECO:0000256" key="10">
    <source>
        <dbReference type="SAM" id="Phobius"/>
    </source>
</evidence>
<comment type="catalytic activity">
    <reaction evidence="1">
        <text>Cleaves several transcription factors that are type-2 transmembrane proteins within membrane-spanning domains. Known substrates include sterol regulatory element-binding protein (SREBP) -1, SREBP-2 and forms of the transcriptional activator ATF6. SREBP-2 is cleaved at the site 477-DRSRILL-|-CVLTFLCLSFNPLTSLLQWGGA-505. The residues Asn-Pro, 11 residues distal to the site of cleavage in the membrane-spanning domain, are important for cleavage by S2P endopeptidase. Replacement of either of these residues does not prevent cleavage, but there is no cleavage if both of these residues are replaced.</text>
        <dbReference type="EC" id="3.4.24.85"/>
    </reaction>
</comment>
<protein>
    <recommendedName>
        <fullName evidence="4">Membrane-bound transcription factor site-2 protease</fullName>
        <ecNumber evidence="3">3.4.24.85</ecNumber>
    </recommendedName>
    <alternativeName>
        <fullName evidence="8">Endopeptidase S2P</fullName>
    </alternativeName>
</protein>
<name>A0A834XP05_APHGI</name>
<dbReference type="OrthoDB" id="69989at2759"/>
<dbReference type="PRINTS" id="PR01000">
    <property type="entry name" value="SREBPS2PTASE"/>
</dbReference>
<feature type="transmembrane region" description="Helical" evidence="10">
    <location>
        <begin position="194"/>
        <end position="220"/>
    </location>
</feature>
<dbReference type="Pfam" id="PF02163">
    <property type="entry name" value="Peptidase_M50"/>
    <property type="match status" value="1"/>
</dbReference>
<evidence type="ECO:0000256" key="9">
    <source>
        <dbReference type="ARBA" id="ARBA00045828"/>
    </source>
</evidence>
<dbReference type="AlphaFoldDB" id="A0A834XP05"/>
<dbReference type="InterPro" id="IPR008915">
    <property type="entry name" value="Peptidase_M50"/>
</dbReference>
<organism evidence="12 13">
    <name type="scientific">Aphidius gifuensis</name>
    <name type="common">Parasitoid wasp</name>
    <dbReference type="NCBI Taxonomy" id="684658"/>
    <lineage>
        <taxon>Eukaryota</taxon>
        <taxon>Metazoa</taxon>
        <taxon>Ecdysozoa</taxon>
        <taxon>Arthropoda</taxon>
        <taxon>Hexapoda</taxon>
        <taxon>Insecta</taxon>
        <taxon>Pterygota</taxon>
        <taxon>Neoptera</taxon>
        <taxon>Endopterygota</taxon>
        <taxon>Hymenoptera</taxon>
        <taxon>Apocrita</taxon>
        <taxon>Ichneumonoidea</taxon>
        <taxon>Braconidae</taxon>
        <taxon>Aphidiinae</taxon>
        <taxon>Aphidius</taxon>
    </lineage>
</organism>
<comment type="function">
    <text evidence="9">Zinc metalloprotease that mediates intramembrane proteolysis of proteins such as ATF6, ATF6B, SREBF1/SREBP1 and SREBF2/SREBP2. Catalyzes the second step in the proteolytic activation of the sterol regulatory element-binding proteins (SREBPs) SREBF1/SREBP1 and SREBF2/SREBP2: cleaves SREBPs within the first transmembrane segment, thereby releasing the N-terminal segment with a portion of the transmembrane segment attached. Mature N-terminal SREBP fragments shuttle to the nucleus and activate gene transcription. Also mediates the second step in the proteolytic activation of the cyclic AMP-dependent transcription factor ATF-6 (ATF6 and ATF6B). Involved in intramembrane proteolysis during bone formation. In astrocytes and osteoblasts, upon DNA damage and ER stress, mediates the second step of the regulated intramembrane proteolytic activation of the transcription factor CREB3L1, leading to the inhibition of cell-cycle progression.</text>
</comment>
<dbReference type="InterPro" id="IPR001193">
    <property type="entry name" value="MBTPS2"/>
</dbReference>
<comment type="caution">
    <text evidence="12">The sequence shown here is derived from an EMBL/GenBank/DDBJ whole genome shotgun (WGS) entry which is preliminary data.</text>
</comment>
<feature type="domain" description="Peptidase M50" evidence="11">
    <location>
        <begin position="130"/>
        <end position="471"/>
    </location>
</feature>
<feature type="transmembrane region" description="Helical" evidence="10">
    <location>
        <begin position="72"/>
        <end position="97"/>
    </location>
</feature>
<feature type="transmembrane region" description="Helical" evidence="10">
    <location>
        <begin position="429"/>
        <end position="453"/>
    </location>
</feature>